<dbReference type="Pfam" id="PF19575">
    <property type="entry name" value="HTH_58"/>
    <property type="match status" value="1"/>
</dbReference>
<keyword evidence="4" id="KW-1185">Reference proteome</keyword>
<sequence>MPQPQPQKTYLTGNDRLDEARRLAARYNAGETIRAIAQDTGRSYGSVHQLLRLAKVRFRQRGGTTQPKPAANGRPHREEGQGK</sequence>
<dbReference type="EMBL" id="JBIRRB010000018">
    <property type="protein sequence ID" value="MFI0915229.1"/>
    <property type="molecule type" value="Genomic_DNA"/>
</dbReference>
<accession>A0ABW7TCF8</accession>
<reference evidence="3 4" key="1">
    <citation type="submission" date="2024-10" db="EMBL/GenBank/DDBJ databases">
        <title>The Natural Products Discovery Center: Release of the First 8490 Sequenced Strains for Exploring Actinobacteria Biosynthetic Diversity.</title>
        <authorList>
            <person name="Kalkreuter E."/>
            <person name="Kautsar S.A."/>
            <person name="Yang D."/>
            <person name="Bader C.D."/>
            <person name="Teijaro C.N."/>
            <person name="Fluegel L."/>
            <person name="Davis C.M."/>
            <person name="Simpson J.R."/>
            <person name="Lauterbach L."/>
            <person name="Steele A.D."/>
            <person name="Gui C."/>
            <person name="Meng S."/>
            <person name="Li G."/>
            <person name="Viehrig K."/>
            <person name="Ye F."/>
            <person name="Su P."/>
            <person name="Kiefer A.F."/>
            <person name="Nichols A."/>
            <person name="Cepeda A.J."/>
            <person name="Yan W."/>
            <person name="Fan B."/>
            <person name="Jiang Y."/>
            <person name="Adhikari A."/>
            <person name="Zheng C.-J."/>
            <person name="Schuster L."/>
            <person name="Cowan T.M."/>
            <person name="Smanski M.J."/>
            <person name="Chevrette M.G."/>
            <person name="De Carvalho L.P.S."/>
            <person name="Shen B."/>
        </authorList>
    </citation>
    <scope>NUCLEOTIDE SEQUENCE [LARGE SCALE GENOMIC DNA]</scope>
    <source>
        <strain evidence="3 4">NPDC020979</strain>
    </source>
</reference>
<organism evidence="3 4">
    <name type="scientific">Streptomyces abikoensis</name>
    <dbReference type="NCBI Taxonomy" id="97398"/>
    <lineage>
        <taxon>Bacteria</taxon>
        <taxon>Bacillati</taxon>
        <taxon>Actinomycetota</taxon>
        <taxon>Actinomycetes</taxon>
        <taxon>Kitasatosporales</taxon>
        <taxon>Streptomycetaceae</taxon>
        <taxon>Streptomyces</taxon>
    </lineage>
</organism>
<feature type="region of interest" description="Disordered" evidence="1">
    <location>
        <begin position="58"/>
        <end position="83"/>
    </location>
</feature>
<evidence type="ECO:0000313" key="3">
    <source>
        <dbReference type="EMBL" id="MFI0915229.1"/>
    </source>
</evidence>
<evidence type="ECO:0000259" key="2">
    <source>
        <dbReference type="Pfam" id="PF19575"/>
    </source>
</evidence>
<dbReference type="Gene3D" id="1.10.10.60">
    <property type="entry name" value="Homeodomain-like"/>
    <property type="match status" value="1"/>
</dbReference>
<dbReference type="InterPro" id="IPR045745">
    <property type="entry name" value="HTH_58_Actinobacteria-type"/>
</dbReference>
<feature type="domain" description="Helix-turn-helix" evidence="2">
    <location>
        <begin position="9"/>
        <end position="65"/>
    </location>
</feature>
<evidence type="ECO:0000256" key="1">
    <source>
        <dbReference type="SAM" id="MobiDB-lite"/>
    </source>
</evidence>
<name>A0ABW7TCF8_9ACTN</name>
<protein>
    <submittedName>
        <fullName evidence="3">Helix-turn-helix domain-containing protein</fullName>
    </submittedName>
</protein>
<gene>
    <name evidence="3" type="ORF">ACH4TF_33075</name>
</gene>
<evidence type="ECO:0000313" key="4">
    <source>
        <dbReference type="Proteomes" id="UP001611162"/>
    </source>
</evidence>
<dbReference type="Proteomes" id="UP001611162">
    <property type="component" value="Unassembled WGS sequence"/>
</dbReference>
<proteinExistence type="predicted"/>
<comment type="caution">
    <text evidence="3">The sequence shown here is derived from an EMBL/GenBank/DDBJ whole genome shotgun (WGS) entry which is preliminary data.</text>
</comment>
<dbReference type="RefSeq" id="WP_397614853.1">
    <property type="nucleotide sequence ID" value="NZ_JBIRRB010000018.1"/>
</dbReference>